<dbReference type="AlphaFoldDB" id="M2QKH8"/>
<evidence type="ECO:0000259" key="2">
    <source>
        <dbReference type="Pfam" id="PF00109"/>
    </source>
</evidence>
<reference evidence="4 6" key="2">
    <citation type="submission" date="2017-02" db="EMBL/GenBank/DDBJ databases">
        <title>Amycolatopsis azurea DSM 43854 draft genome.</title>
        <authorList>
            <person name="Mayilraj S."/>
        </authorList>
    </citation>
    <scope>NUCLEOTIDE SEQUENCE [LARGE SCALE GENOMIC DNA]</scope>
    <source>
        <strain evidence="4 6">DSM 43854</strain>
    </source>
</reference>
<feature type="domain" description="Beta-ketoacyl synthase-like N-terminal" evidence="2">
    <location>
        <begin position="47"/>
        <end position="167"/>
    </location>
</feature>
<dbReference type="InterPro" id="IPR014030">
    <property type="entry name" value="Ketoacyl_synth_N"/>
</dbReference>
<evidence type="ECO:0000256" key="1">
    <source>
        <dbReference type="SAM" id="MobiDB-lite"/>
    </source>
</evidence>
<reference evidence="3 5" key="1">
    <citation type="submission" date="2012-10" db="EMBL/GenBank/DDBJ databases">
        <title>Genome assembly of Amycolatopsis azurea DSM 43854.</title>
        <authorList>
            <person name="Khatri I."/>
            <person name="Kaur I."/>
            <person name="Subramanian S."/>
            <person name="Mayilraj S."/>
        </authorList>
    </citation>
    <scope>NUCLEOTIDE SEQUENCE [LARGE SCALE GENOMIC DNA]</scope>
    <source>
        <strain evidence="3 5">DSM 43854</strain>
    </source>
</reference>
<sequence length="282" mass="29064">MTGRERETRLLLTGWSLHLPGIAGFDGAPPEKAATVLGRKGLLYKEPSTRLALCAVHRALGFEPGQRVTGPIETGTAVVACSNLGNVETVAKVTRTVDSEGGRAVSVLDAPNVSPNVVASTVALWFGFGGPNLMLCPGGTAGLAGLRMASLLLRSGRATRVVLVGAEPDDEIASILHDGPLRAGSACVILEPWRENSGHAVVDVEPGEPAPLPGRMVGPGGFDVKEQWGDFYGAHGVVELALAAHLAVAEGEGRVGIGPRRPDGGPAVSVAVTDHSEEMGSR</sequence>
<dbReference type="InterPro" id="IPR016039">
    <property type="entry name" value="Thiolase-like"/>
</dbReference>
<proteinExistence type="predicted"/>
<dbReference type="PATRIC" id="fig|1238180.3.peg.2821"/>
<dbReference type="Proteomes" id="UP000014137">
    <property type="component" value="Unassembled WGS sequence"/>
</dbReference>
<dbReference type="OrthoDB" id="3364148at2"/>
<feature type="region of interest" description="Disordered" evidence="1">
    <location>
        <begin position="257"/>
        <end position="282"/>
    </location>
</feature>
<dbReference type="Pfam" id="PF00109">
    <property type="entry name" value="ketoacyl-synt"/>
    <property type="match status" value="1"/>
</dbReference>
<accession>M2QKH8</accession>
<keyword evidence="6" id="KW-1185">Reference proteome</keyword>
<dbReference type="EMBL" id="MUXN01000020">
    <property type="protein sequence ID" value="OOC03636.1"/>
    <property type="molecule type" value="Genomic_DNA"/>
</dbReference>
<protein>
    <submittedName>
        <fullName evidence="3">Beta-ketoacyl synthase</fullName>
    </submittedName>
</protein>
<dbReference type="RefSeq" id="WP_005155534.1">
    <property type="nucleotide sequence ID" value="NZ_ANMG01000023.1"/>
</dbReference>
<dbReference type="GO" id="GO:0016746">
    <property type="term" value="F:acyltransferase activity"/>
    <property type="evidence" value="ECO:0007669"/>
    <property type="project" value="InterPro"/>
</dbReference>
<comment type="caution">
    <text evidence="3">The sequence shown here is derived from an EMBL/GenBank/DDBJ whole genome shotgun (WGS) entry which is preliminary data.</text>
</comment>
<gene>
    <name evidence="4" type="ORF">B0293_25480</name>
    <name evidence="3" type="ORF">C791_2223</name>
</gene>
<evidence type="ECO:0000313" key="5">
    <source>
        <dbReference type="Proteomes" id="UP000014137"/>
    </source>
</evidence>
<evidence type="ECO:0000313" key="4">
    <source>
        <dbReference type="EMBL" id="OOC03636.1"/>
    </source>
</evidence>
<dbReference type="EMBL" id="ANMG01000023">
    <property type="protein sequence ID" value="EMD27211.1"/>
    <property type="molecule type" value="Genomic_DNA"/>
</dbReference>
<dbReference type="Gene3D" id="3.40.47.10">
    <property type="match status" value="1"/>
</dbReference>
<name>M2QKH8_9PSEU</name>
<dbReference type="Proteomes" id="UP000188551">
    <property type="component" value="Unassembled WGS sequence"/>
</dbReference>
<dbReference type="SUPFAM" id="SSF53901">
    <property type="entry name" value="Thiolase-like"/>
    <property type="match status" value="1"/>
</dbReference>
<organism evidence="3 5">
    <name type="scientific">Amycolatopsis azurea DSM 43854</name>
    <dbReference type="NCBI Taxonomy" id="1238180"/>
    <lineage>
        <taxon>Bacteria</taxon>
        <taxon>Bacillati</taxon>
        <taxon>Actinomycetota</taxon>
        <taxon>Actinomycetes</taxon>
        <taxon>Pseudonocardiales</taxon>
        <taxon>Pseudonocardiaceae</taxon>
        <taxon>Amycolatopsis</taxon>
    </lineage>
</organism>
<evidence type="ECO:0000313" key="6">
    <source>
        <dbReference type="Proteomes" id="UP000188551"/>
    </source>
</evidence>
<evidence type="ECO:0000313" key="3">
    <source>
        <dbReference type="EMBL" id="EMD27211.1"/>
    </source>
</evidence>